<accession>A0ABW9VDI0</accession>
<proteinExistence type="predicted"/>
<keyword evidence="2" id="KW-1185">Reference proteome</keyword>
<organism evidence="1 2">
    <name type="scientific">Duganella lactea</name>
    <dbReference type="NCBI Taxonomy" id="2692173"/>
    <lineage>
        <taxon>Bacteria</taxon>
        <taxon>Pseudomonadati</taxon>
        <taxon>Pseudomonadota</taxon>
        <taxon>Betaproteobacteria</taxon>
        <taxon>Burkholderiales</taxon>
        <taxon>Oxalobacteraceae</taxon>
        <taxon>Telluria group</taxon>
        <taxon>Duganella</taxon>
    </lineage>
</organism>
<evidence type="ECO:0000313" key="1">
    <source>
        <dbReference type="EMBL" id="MYM36638.1"/>
    </source>
</evidence>
<protein>
    <submittedName>
        <fullName evidence="1">Uncharacterized protein</fullName>
    </submittedName>
</protein>
<comment type="caution">
    <text evidence="1">The sequence shown here is derived from an EMBL/GenBank/DDBJ whole genome shotgun (WGS) entry which is preliminary data.</text>
</comment>
<gene>
    <name evidence="1" type="ORF">GTP38_20105</name>
</gene>
<dbReference type="Proteomes" id="UP000449678">
    <property type="component" value="Unassembled WGS sequence"/>
</dbReference>
<evidence type="ECO:0000313" key="2">
    <source>
        <dbReference type="Proteomes" id="UP000449678"/>
    </source>
</evidence>
<dbReference type="RefSeq" id="WP_160991993.1">
    <property type="nucleotide sequence ID" value="NZ_WWCO01000016.1"/>
</dbReference>
<sequence length="281" mass="31320">MAAEKVLLMHGPAQLPYRPPYPEQLFYPYVAHDCRPGITLMARAYRALGFKIAYSGWEEDAEWLRENAGLFDFLAISDQHRLRTESDFFGQTIANNKEKLYYSVLAGVRAIRAGLGDDAVVFRVRADVMVHQGHIAAHAAVLRPGSGDVMIEYCSVDNLYSTPDFMLLAEVCLMDLIYTGLYERSRAGTSYHLSSHVDHTLTYLALKEQGLLGRIICMQRTVHDTALWRGLPRYFEEIEPALQAKRGFGIELIMGDGATLAELLTRIVTGAIGPQQPAPAA</sequence>
<name>A0ABW9VDI0_9BURK</name>
<dbReference type="EMBL" id="WWCO01000016">
    <property type="protein sequence ID" value="MYM36638.1"/>
    <property type="molecule type" value="Genomic_DNA"/>
</dbReference>
<reference evidence="1 2" key="1">
    <citation type="submission" date="2019-12" db="EMBL/GenBank/DDBJ databases">
        <title>Novel species isolated from a subtropical stream in China.</title>
        <authorList>
            <person name="Lu H."/>
        </authorList>
    </citation>
    <scope>NUCLEOTIDE SEQUENCE [LARGE SCALE GENOMIC DNA]</scope>
    <source>
        <strain evidence="1 2">FT94W</strain>
    </source>
</reference>